<evidence type="ECO:0000259" key="1">
    <source>
        <dbReference type="Pfam" id="PF07969"/>
    </source>
</evidence>
<dbReference type="GO" id="GO:0005829">
    <property type="term" value="C:cytosol"/>
    <property type="evidence" value="ECO:0007669"/>
    <property type="project" value="TreeGrafter"/>
</dbReference>
<dbReference type="PANTHER" id="PTHR11647:SF1">
    <property type="entry name" value="COLLAPSIN RESPONSE MEDIATOR PROTEIN"/>
    <property type="match status" value="1"/>
</dbReference>
<dbReference type="EMBL" id="JACOMF010000003">
    <property type="protein sequence ID" value="MBC4014368.1"/>
    <property type="molecule type" value="Genomic_DNA"/>
</dbReference>
<comment type="caution">
    <text evidence="2">The sequence shown here is derived from an EMBL/GenBank/DDBJ whole genome shotgun (WGS) entry which is preliminary data.</text>
</comment>
<evidence type="ECO:0000313" key="3">
    <source>
        <dbReference type="Proteomes" id="UP000600101"/>
    </source>
</evidence>
<dbReference type="SUPFAM" id="SSF51338">
    <property type="entry name" value="Composite domain of metallo-dependent hydrolases"/>
    <property type="match status" value="1"/>
</dbReference>
<protein>
    <submittedName>
        <fullName evidence="2">Amidohydrolase family protein</fullName>
    </submittedName>
</protein>
<gene>
    <name evidence="2" type="ORF">H7965_03445</name>
</gene>
<name>A0A9X0UCG7_9PROT</name>
<sequence>MAEPSTLVIRNGTIVDGRGGEPFVGDVAIIGGRIAEVGRVTLRGEREIDATGLLVTPGFVDIHTHYDAQALWSNRLDPSSWNGVTTVMIGNCGVGFAPCKPEQRDMLVALMEGVEDIPEVVMTEGLDWNWETFPQFLDRLDARQFDLDIVAQVPHAAIRVYVMGERGFQREPSTDAERREMARLTVEGLKAGAVGFSTSRAIAHKTLAGEPTPTLGSAEEELAVIAEAVGRFGAGWLQVISDFDDPDGEFALLRRVAERSNGRAISLTFAQRENDPKRYKRLLDLLGQANRDGVRMIAQVMGRPIAINLGFELSINPFCERPSYKAIAHLPFAERLAALRTPALRSALLSEVTEDPMLRRRLNSWERMFELGNPANYEPHPDDSMAARAARAGVPVEAFVYDLLTAGDGKATLYRPVSNYVDGNLDVCLEMMRHPNTVMGLGDGGAHYSFICDSSTVTHSIMHWTRDRTRGERVPLPWMIRRLTHDAAVAIGLEDRGVIAPGYKADLNVIDYDRLAIGPLEVAYDLPAGGKRLIQRVEGYAATILSGVVVAEGGKPTGTLPGRLVRGVQPAPATERIAAE</sequence>
<proteinExistence type="predicted"/>
<dbReference type="Gene3D" id="3.20.20.140">
    <property type="entry name" value="Metal-dependent hydrolases"/>
    <property type="match status" value="2"/>
</dbReference>
<dbReference type="InterPro" id="IPR050378">
    <property type="entry name" value="Metallo-dep_Hydrolases_sf"/>
</dbReference>
<dbReference type="Gene3D" id="2.30.40.10">
    <property type="entry name" value="Urease, subunit C, domain 1"/>
    <property type="match status" value="2"/>
</dbReference>
<dbReference type="GO" id="GO:0016812">
    <property type="term" value="F:hydrolase activity, acting on carbon-nitrogen (but not peptide) bonds, in cyclic amides"/>
    <property type="evidence" value="ECO:0007669"/>
    <property type="project" value="TreeGrafter"/>
</dbReference>
<feature type="domain" description="Amidohydrolase 3" evidence="1">
    <location>
        <begin position="46"/>
        <end position="551"/>
    </location>
</feature>
<dbReference type="PANTHER" id="PTHR11647">
    <property type="entry name" value="HYDRANTOINASE/DIHYDROPYRIMIDINASE FAMILY MEMBER"/>
    <property type="match status" value="1"/>
</dbReference>
<dbReference type="InterPro" id="IPR011059">
    <property type="entry name" value="Metal-dep_hydrolase_composite"/>
</dbReference>
<dbReference type="InterPro" id="IPR032466">
    <property type="entry name" value="Metal_Hydrolase"/>
</dbReference>
<dbReference type="Proteomes" id="UP000600101">
    <property type="component" value="Unassembled WGS sequence"/>
</dbReference>
<dbReference type="RefSeq" id="WP_186769145.1">
    <property type="nucleotide sequence ID" value="NZ_JACOMF010000003.1"/>
</dbReference>
<organism evidence="2 3">
    <name type="scientific">Siccirubricoccus deserti</name>
    <dbReference type="NCBI Taxonomy" id="2013562"/>
    <lineage>
        <taxon>Bacteria</taxon>
        <taxon>Pseudomonadati</taxon>
        <taxon>Pseudomonadota</taxon>
        <taxon>Alphaproteobacteria</taxon>
        <taxon>Acetobacterales</taxon>
        <taxon>Roseomonadaceae</taxon>
        <taxon>Siccirubricoccus</taxon>
    </lineage>
</organism>
<reference evidence="2" key="1">
    <citation type="submission" date="2020-08" db="EMBL/GenBank/DDBJ databases">
        <authorList>
            <person name="Hu Y."/>
            <person name="Nguyen S.V."/>
            <person name="Li F."/>
            <person name="Fanning S."/>
        </authorList>
    </citation>
    <scope>NUCLEOTIDE SEQUENCE</scope>
    <source>
        <strain evidence="2">SYSU D8009</strain>
    </source>
</reference>
<dbReference type="Pfam" id="PF07969">
    <property type="entry name" value="Amidohydro_3"/>
    <property type="match status" value="1"/>
</dbReference>
<dbReference type="SUPFAM" id="SSF51556">
    <property type="entry name" value="Metallo-dependent hydrolases"/>
    <property type="match status" value="1"/>
</dbReference>
<evidence type="ECO:0000313" key="2">
    <source>
        <dbReference type="EMBL" id="MBC4014368.1"/>
    </source>
</evidence>
<accession>A0A9X0UCG7</accession>
<dbReference type="CDD" id="cd01297">
    <property type="entry name" value="D-aminoacylase"/>
    <property type="match status" value="1"/>
</dbReference>
<keyword evidence="3" id="KW-1185">Reference proteome</keyword>
<dbReference type="InterPro" id="IPR013108">
    <property type="entry name" value="Amidohydro_3"/>
</dbReference>
<dbReference type="AlphaFoldDB" id="A0A9X0UCG7"/>